<dbReference type="Proteomes" id="UP001230908">
    <property type="component" value="Unassembled WGS sequence"/>
</dbReference>
<dbReference type="RefSeq" id="WP_308716358.1">
    <property type="nucleotide sequence ID" value="NZ_JAVHUY010000037.1"/>
</dbReference>
<name>A0ABU0ZQQ4_9ACTN</name>
<dbReference type="EMBL" id="JAVHUY010000037">
    <property type="protein sequence ID" value="MDQ7909096.1"/>
    <property type="molecule type" value="Genomic_DNA"/>
</dbReference>
<keyword evidence="2" id="KW-1185">Reference proteome</keyword>
<gene>
    <name evidence="1" type="ORF">RB614_31695</name>
</gene>
<protein>
    <recommendedName>
        <fullName evidence="3">Glycosyl transferase family 28 C-terminal domain-containing protein</fullName>
    </recommendedName>
</protein>
<sequence length="559" mass="59875">MRNAVFLVKNGIGFGHIRRALLIAEAIQHAGQLRPIVISQASSLALYRNTPVRVVNFPLLHRVPSAIAEDLYTDLLNRLLDRLDPAVAIEDTYPDARYRQLPSLADRPRLLVMRRLDGLSFDQIRQRGDFAHYDQILIAQDRDAFHQEGHTGDSLAAVESSGRFTFVGNIAHTPTREEAAAARSVYAAGGAPLVIVNGGAGGDQMPDGYGDRLFTTCQTIAARLATEGHPAQFVLVTGPYYAGRTLHDTANVTVRRYEPHLPALLAAADVAVIKPGNNALSEALTGTGQLVLVPDTSFMEGLHEHAHRTAAQIGAAVGTPDRDSLEPLIREALSRGPRVRRPAASAAAIDAVVRAIHDHAESTGPPEVPSKVLMLVLIAPGSTEPDKLRAQLPESLRNAVVLDSRHDDGVVGLASLNTSGPTTTTPGAPAAALVDCDPGVSPQRFVDQGVRLLIQTGPSSAVERWLRHQPPLPALFLTSAELVNARSGSPDVAQRRIARLLRSTATTVVLLDLRALPEAAVADYLTTLGEWLASQPLHLVGVDAIRAEQANRLLMGGLR</sequence>
<dbReference type="SUPFAM" id="SSF53756">
    <property type="entry name" value="UDP-Glycosyltransferase/glycogen phosphorylase"/>
    <property type="match status" value="1"/>
</dbReference>
<reference evidence="1 2" key="1">
    <citation type="submission" date="2023-08" db="EMBL/GenBank/DDBJ databases">
        <title>Phytohabitans sansha sp. nov., isolated from marine sediment.</title>
        <authorList>
            <person name="Zhao Y."/>
            <person name="Yi K."/>
        </authorList>
    </citation>
    <scope>NUCLEOTIDE SEQUENCE [LARGE SCALE GENOMIC DNA]</scope>
    <source>
        <strain evidence="1 2">ZYX-F-186</strain>
    </source>
</reference>
<evidence type="ECO:0000313" key="1">
    <source>
        <dbReference type="EMBL" id="MDQ7909096.1"/>
    </source>
</evidence>
<organism evidence="1 2">
    <name type="scientific">Phytohabitans maris</name>
    <dbReference type="NCBI Taxonomy" id="3071409"/>
    <lineage>
        <taxon>Bacteria</taxon>
        <taxon>Bacillati</taxon>
        <taxon>Actinomycetota</taxon>
        <taxon>Actinomycetes</taxon>
        <taxon>Micromonosporales</taxon>
        <taxon>Micromonosporaceae</taxon>
    </lineage>
</organism>
<dbReference type="Gene3D" id="3.40.50.2000">
    <property type="entry name" value="Glycogen Phosphorylase B"/>
    <property type="match status" value="1"/>
</dbReference>
<evidence type="ECO:0008006" key="3">
    <source>
        <dbReference type="Google" id="ProtNLM"/>
    </source>
</evidence>
<evidence type="ECO:0000313" key="2">
    <source>
        <dbReference type="Proteomes" id="UP001230908"/>
    </source>
</evidence>
<accession>A0ABU0ZQQ4</accession>
<proteinExistence type="predicted"/>
<comment type="caution">
    <text evidence="1">The sequence shown here is derived from an EMBL/GenBank/DDBJ whole genome shotgun (WGS) entry which is preliminary data.</text>
</comment>